<proteinExistence type="predicted"/>
<feature type="non-terminal residue" evidence="2">
    <location>
        <position position="1"/>
    </location>
</feature>
<organism evidence="2 3">
    <name type="scientific">Clathrospora elynae</name>
    <dbReference type="NCBI Taxonomy" id="706981"/>
    <lineage>
        <taxon>Eukaryota</taxon>
        <taxon>Fungi</taxon>
        <taxon>Dikarya</taxon>
        <taxon>Ascomycota</taxon>
        <taxon>Pezizomycotina</taxon>
        <taxon>Dothideomycetes</taxon>
        <taxon>Pleosporomycetidae</taxon>
        <taxon>Pleosporales</taxon>
        <taxon>Diademaceae</taxon>
        <taxon>Clathrospora</taxon>
    </lineage>
</organism>
<dbReference type="Pfam" id="PF22936">
    <property type="entry name" value="Pol_BBD"/>
    <property type="match status" value="1"/>
</dbReference>
<dbReference type="Proteomes" id="UP000800038">
    <property type="component" value="Unassembled WGS sequence"/>
</dbReference>
<evidence type="ECO:0000259" key="1">
    <source>
        <dbReference type="Pfam" id="PF22936"/>
    </source>
</evidence>
<dbReference type="EMBL" id="ML976125">
    <property type="protein sequence ID" value="KAF1937805.1"/>
    <property type="molecule type" value="Genomic_DNA"/>
</dbReference>
<protein>
    <recommendedName>
        <fullName evidence="1">Retrovirus-related Pol polyprotein from transposon TNT 1-94-like beta-barrel domain-containing protein</fullName>
    </recommendedName>
</protein>
<evidence type="ECO:0000313" key="2">
    <source>
        <dbReference type="EMBL" id="KAF1937805.1"/>
    </source>
</evidence>
<reference evidence="2" key="1">
    <citation type="journal article" date="2020" name="Stud. Mycol.">
        <title>101 Dothideomycetes genomes: a test case for predicting lifestyles and emergence of pathogens.</title>
        <authorList>
            <person name="Haridas S."/>
            <person name="Albert R."/>
            <person name="Binder M."/>
            <person name="Bloem J."/>
            <person name="Labutti K."/>
            <person name="Salamov A."/>
            <person name="Andreopoulos B."/>
            <person name="Baker S."/>
            <person name="Barry K."/>
            <person name="Bills G."/>
            <person name="Bluhm B."/>
            <person name="Cannon C."/>
            <person name="Castanera R."/>
            <person name="Culley D."/>
            <person name="Daum C."/>
            <person name="Ezra D."/>
            <person name="Gonzalez J."/>
            <person name="Henrissat B."/>
            <person name="Kuo A."/>
            <person name="Liang C."/>
            <person name="Lipzen A."/>
            <person name="Lutzoni F."/>
            <person name="Magnuson J."/>
            <person name="Mondo S."/>
            <person name="Nolan M."/>
            <person name="Ohm R."/>
            <person name="Pangilinan J."/>
            <person name="Park H.-J."/>
            <person name="Ramirez L."/>
            <person name="Alfaro M."/>
            <person name="Sun H."/>
            <person name="Tritt A."/>
            <person name="Yoshinaga Y."/>
            <person name="Zwiers L.-H."/>
            <person name="Turgeon B."/>
            <person name="Goodwin S."/>
            <person name="Spatafora J."/>
            <person name="Crous P."/>
            <person name="Grigoriev I."/>
        </authorList>
    </citation>
    <scope>NUCLEOTIDE SEQUENCE</scope>
    <source>
        <strain evidence="2">CBS 161.51</strain>
    </source>
</reference>
<evidence type="ECO:0000313" key="3">
    <source>
        <dbReference type="Proteomes" id="UP000800038"/>
    </source>
</evidence>
<sequence length="126" mass="13962">SIAARWILDPGSNIHVCNSTHFGWKETCKALPQDVIIAGGSTSAIQAWGDVCFNVNTPHRLCKIQLTHVALVESFFTNIVSLSRCRAAGIQFDSGRNMVYQDHLSNIICSLEHKNGHWLIDAEDNN</sequence>
<gene>
    <name evidence="2" type="ORF">EJ02DRAFT_355982</name>
</gene>
<dbReference type="AlphaFoldDB" id="A0A6A5SB27"/>
<accession>A0A6A5SB27</accession>
<name>A0A6A5SB27_9PLEO</name>
<dbReference type="InterPro" id="IPR054722">
    <property type="entry name" value="PolX-like_BBD"/>
</dbReference>
<keyword evidence="3" id="KW-1185">Reference proteome</keyword>
<feature type="domain" description="Retrovirus-related Pol polyprotein from transposon TNT 1-94-like beta-barrel" evidence="1">
    <location>
        <begin position="6"/>
        <end position="89"/>
    </location>
</feature>
<dbReference type="OrthoDB" id="3792448at2759"/>